<dbReference type="PROSITE" id="PS50206">
    <property type="entry name" value="RHODANESE_3"/>
    <property type="match status" value="1"/>
</dbReference>
<evidence type="ECO:0000313" key="2">
    <source>
        <dbReference type="EMBL" id="CAE0657700.1"/>
    </source>
</evidence>
<sequence length="263" mass="29705">MRTHMRMPGNDLRRRVSAWAGDRDAELQQTRDDTRRRLTEMGYDPKLLEAAAGSRWDPTFQRWVKDPRAEYADIIITPKAGSPYIIWPAIFQVLKQAGLQSIPTEEVQDLVAKNKVTLVDVRMEDQYEQGHVDGAINVPMFRESTGSGVWDNLKRVVNAALLIRSTERDPEFPQKLETAVGGKNKPVVLYCGMGGNLDTKIQSSKAMYKEKGYEDVDKSFGKESRSLKACFELLNAGFKNVKHMKGGYSTWKYEKRPVATGGS</sequence>
<reference evidence="2" key="1">
    <citation type="submission" date="2021-01" db="EMBL/GenBank/DDBJ databases">
        <authorList>
            <person name="Corre E."/>
            <person name="Pelletier E."/>
            <person name="Niang G."/>
            <person name="Scheremetjew M."/>
            <person name="Finn R."/>
            <person name="Kale V."/>
            <person name="Holt S."/>
            <person name="Cochrane G."/>
            <person name="Meng A."/>
            <person name="Brown T."/>
            <person name="Cohen L."/>
        </authorList>
    </citation>
    <scope>NUCLEOTIDE SEQUENCE</scope>
    <source>
        <strain evidence="2">CCCM811</strain>
    </source>
</reference>
<dbReference type="PANTHER" id="PTHR44920:SF2">
    <property type="entry name" value="RHODANESE DOMAIN-CONTAINING PROTEIN"/>
    <property type="match status" value="1"/>
</dbReference>
<organism evidence="2">
    <name type="scientific">Lotharella globosa</name>
    <dbReference type="NCBI Taxonomy" id="91324"/>
    <lineage>
        <taxon>Eukaryota</taxon>
        <taxon>Sar</taxon>
        <taxon>Rhizaria</taxon>
        <taxon>Cercozoa</taxon>
        <taxon>Chlorarachniophyceae</taxon>
        <taxon>Lotharella</taxon>
    </lineage>
</organism>
<gene>
    <name evidence="2" type="ORF">LGLO00237_LOCUS9268</name>
</gene>
<accession>A0A7S3YP96</accession>
<dbReference type="AlphaFoldDB" id="A0A7S3YP96"/>
<protein>
    <recommendedName>
        <fullName evidence="1">Rhodanese domain-containing protein</fullName>
    </recommendedName>
</protein>
<evidence type="ECO:0000259" key="1">
    <source>
        <dbReference type="PROSITE" id="PS50206"/>
    </source>
</evidence>
<feature type="domain" description="Rhodanese" evidence="1">
    <location>
        <begin position="112"/>
        <end position="260"/>
    </location>
</feature>
<dbReference type="InterPro" id="IPR043186">
    <property type="entry name" value="Str14"/>
</dbReference>
<proteinExistence type="predicted"/>
<dbReference type="CDD" id="cd00158">
    <property type="entry name" value="RHOD"/>
    <property type="match status" value="1"/>
</dbReference>
<dbReference type="SUPFAM" id="SSF52821">
    <property type="entry name" value="Rhodanese/Cell cycle control phosphatase"/>
    <property type="match status" value="1"/>
</dbReference>
<dbReference type="GO" id="GO:0009507">
    <property type="term" value="C:chloroplast"/>
    <property type="evidence" value="ECO:0007669"/>
    <property type="project" value="TreeGrafter"/>
</dbReference>
<dbReference type="InterPro" id="IPR036873">
    <property type="entry name" value="Rhodanese-like_dom_sf"/>
</dbReference>
<dbReference type="PANTHER" id="PTHR44920">
    <property type="entry name" value="RHODANESE-LIKE DOMAIN-CONTAINING PROTEIN 14, CHLOROPLASTIC-RELATED"/>
    <property type="match status" value="1"/>
</dbReference>
<name>A0A7S3YP96_9EUKA</name>
<dbReference type="Pfam" id="PF00581">
    <property type="entry name" value="Rhodanese"/>
    <property type="match status" value="1"/>
</dbReference>
<dbReference type="SMART" id="SM00450">
    <property type="entry name" value="RHOD"/>
    <property type="match status" value="1"/>
</dbReference>
<dbReference type="EMBL" id="HBIV01012523">
    <property type="protein sequence ID" value="CAE0657700.1"/>
    <property type="molecule type" value="Transcribed_RNA"/>
</dbReference>
<dbReference type="Gene3D" id="3.40.250.10">
    <property type="entry name" value="Rhodanese-like domain"/>
    <property type="match status" value="1"/>
</dbReference>
<dbReference type="InterPro" id="IPR001763">
    <property type="entry name" value="Rhodanese-like_dom"/>
</dbReference>